<keyword evidence="5 8" id="KW-0645">Protease</keyword>
<comment type="cofactor">
    <cofactor evidence="3">
        <name>Fe(2+)</name>
        <dbReference type="ChEBI" id="CHEBI:29033"/>
    </cofactor>
</comment>
<dbReference type="NCBIfam" id="TIGR00501">
    <property type="entry name" value="met_pdase_II"/>
    <property type="match status" value="1"/>
</dbReference>
<dbReference type="InterPro" id="IPR036390">
    <property type="entry name" value="WH_DNA-bd_sf"/>
</dbReference>
<comment type="cofactor">
    <cofactor evidence="8">
        <name>Co(2+)</name>
        <dbReference type="ChEBI" id="CHEBI:48828"/>
    </cofactor>
    <cofactor evidence="8">
        <name>Zn(2+)</name>
        <dbReference type="ChEBI" id="CHEBI:29105"/>
    </cofactor>
    <cofactor evidence="8">
        <name>Mn(2+)</name>
        <dbReference type="ChEBI" id="CHEBI:29035"/>
    </cofactor>
    <cofactor evidence="8">
        <name>Fe(2+)</name>
        <dbReference type="ChEBI" id="CHEBI:29033"/>
    </cofactor>
    <text evidence="8">Binds 2 divalent metal cations per subunit. Has a high-affinity and a low affinity metal-binding site. The true nature of the physiological cofactor is under debate. The enzyme is active with cobalt, zinc, manganese or divalent iron ions.</text>
</comment>
<sequence>MEKEEREKWILAGTIGKEVRELGISMCKPGTKLIDIAEAIEKKTQEMGAKPSFPPNLSINQIAAHYTPKFEDKTELKEGDIIKIDVGASVDGYLSDTAATTVVGVGENPLVKSAKDALDSVMRIIKPGMPIIEISSVIEDTIRKAGFSPIVNLGGHGVGKYSLHEGEFIANARNYSESYLRKEGIVAVEPFATTGGGYVIDSSEVQILSLIKSKNVRSSLGREILKFIEEEYHELPFAKRWIMNKFGRLADMELKALVANGALNEFNVLKEKDNGMVAQFEHSFLFDDGKVTVTTL</sequence>
<dbReference type="GO" id="GO:0005737">
    <property type="term" value="C:cytoplasm"/>
    <property type="evidence" value="ECO:0007669"/>
    <property type="project" value="TreeGrafter"/>
</dbReference>
<evidence type="ECO:0000256" key="8">
    <source>
        <dbReference type="RuleBase" id="RU003653"/>
    </source>
</evidence>
<evidence type="ECO:0000256" key="3">
    <source>
        <dbReference type="ARBA" id="ARBA00001954"/>
    </source>
</evidence>
<feature type="domain" description="Peptidase M24" evidence="9">
    <location>
        <begin position="12"/>
        <end position="200"/>
    </location>
</feature>
<dbReference type="InterPro" id="IPR000994">
    <property type="entry name" value="Pept_M24"/>
</dbReference>
<dbReference type="GO" id="GO:0046872">
    <property type="term" value="F:metal ion binding"/>
    <property type="evidence" value="ECO:0007669"/>
    <property type="project" value="UniProtKB-KW"/>
</dbReference>
<evidence type="ECO:0000256" key="7">
    <source>
        <dbReference type="ARBA" id="ARBA00022801"/>
    </source>
</evidence>
<comment type="cofactor">
    <cofactor evidence="2">
        <name>Mn(2+)</name>
        <dbReference type="ChEBI" id="CHEBI:29035"/>
    </cofactor>
</comment>
<comment type="catalytic activity">
    <reaction evidence="1 8">
        <text>Release of N-terminal amino acids, preferentially methionine, from peptides and arylamides.</text>
        <dbReference type="EC" id="3.4.11.18"/>
    </reaction>
</comment>
<dbReference type="PANTHER" id="PTHR45777:SF2">
    <property type="entry name" value="METHIONINE AMINOPEPTIDASE 2"/>
    <property type="match status" value="1"/>
</dbReference>
<dbReference type="EC" id="3.4.11.18" evidence="8"/>
<evidence type="ECO:0000259" key="9">
    <source>
        <dbReference type="Pfam" id="PF00557"/>
    </source>
</evidence>
<evidence type="ECO:0000256" key="5">
    <source>
        <dbReference type="ARBA" id="ARBA00022670"/>
    </source>
</evidence>
<evidence type="ECO:0000256" key="2">
    <source>
        <dbReference type="ARBA" id="ARBA00001936"/>
    </source>
</evidence>
<dbReference type="GO" id="GO:0004239">
    <property type="term" value="F:initiator methionyl aminopeptidase activity"/>
    <property type="evidence" value="ECO:0007669"/>
    <property type="project" value="UniProtKB-EC"/>
</dbReference>
<dbReference type="SUPFAM" id="SSF55920">
    <property type="entry name" value="Creatinase/aminopeptidase"/>
    <property type="match status" value="1"/>
</dbReference>
<dbReference type="SUPFAM" id="SSF46785">
    <property type="entry name" value="Winged helix' DNA-binding domain"/>
    <property type="match status" value="1"/>
</dbReference>
<comment type="function">
    <text evidence="8">Removes the N-terminal methionine from nascent proteins. The N-terminal methionine is often cleaved when the second residue in the primary sequence is small and uncharged (Met-Ala-, Cys, Gly, Pro, Ser, Thr, or Val).</text>
</comment>
<dbReference type="Pfam" id="PF00557">
    <property type="entry name" value="Peptidase_M24"/>
    <property type="match status" value="1"/>
</dbReference>
<dbReference type="InterPro" id="IPR002468">
    <property type="entry name" value="Pept_M24A_MAP2"/>
</dbReference>
<dbReference type="Proteomes" id="UP000009376">
    <property type="component" value="Unassembled WGS sequence"/>
</dbReference>
<evidence type="ECO:0000313" key="11">
    <source>
        <dbReference type="Proteomes" id="UP000009376"/>
    </source>
</evidence>
<evidence type="ECO:0000313" key="10">
    <source>
        <dbReference type="EMBL" id="EFD93091.1"/>
    </source>
</evidence>
<dbReference type="PRINTS" id="PR00599">
    <property type="entry name" value="MAPEPTIDASE"/>
</dbReference>
<dbReference type="PANTHER" id="PTHR45777">
    <property type="entry name" value="METHIONINE AMINOPEPTIDASE 2"/>
    <property type="match status" value="1"/>
</dbReference>
<dbReference type="InterPro" id="IPR036005">
    <property type="entry name" value="Creatinase/aminopeptidase-like"/>
</dbReference>
<dbReference type="InterPro" id="IPR036388">
    <property type="entry name" value="WH-like_DNA-bd_sf"/>
</dbReference>
<proteinExistence type="inferred from homology"/>
<evidence type="ECO:0000256" key="6">
    <source>
        <dbReference type="ARBA" id="ARBA00022723"/>
    </source>
</evidence>
<keyword evidence="4 8" id="KW-0031">Aminopeptidase</keyword>
<dbReference type="InterPro" id="IPR050247">
    <property type="entry name" value="Met_Aminopeptidase_Type2"/>
</dbReference>
<dbReference type="GO" id="GO:0006508">
    <property type="term" value="P:proteolysis"/>
    <property type="evidence" value="ECO:0007669"/>
    <property type="project" value="UniProtKB-KW"/>
</dbReference>
<dbReference type="EMBL" id="GG745546">
    <property type="protein sequence ID" value="EFD93091.1"/>
    <property type="molecule type" value="Genomic_DNA"/>
</dbReference>
<comment type="similarity">
    <text evidence="8">Belongs to the peptidase M24A family.</text>
</comment>
<dbReference type="GO" id="GO:0070006">
    <property type="term" value="F:metalloaminopeptidase activity"/>
    <property type="evidence" value="ECO:0007669"/>
    <property type="project" value="InterPro"/>
</dbReference>
<dbReference type="AlphaFoldDB" id="D6GUG3"/>
<keyword evidence="6 8" id="KW-0479">Metal-binding</keyword>
<evidence type="ECO:0000256" key="1">
    <source>
        <dbReference type="ARBA" id="ARBA00000294"/>
    </source>
</evidence>
<dbReference type="Gene3D" id="3.90.230.10">
    <property type="entry name" value="Creatinase/methionine aminopeptidase superfamily"/>
    <property type="match status" value="1"/>
</dbReference>
<reference evidence="10 11" key="1">
    <citation type="journal article" date="2010" name="Proc. Natl. Acad. Sci. U.S.A.">
        <title>Enigmatic, ultrasmall, uncultivated Archaea.</title>
        <authorList>
            <person name="Baker B.J."/>
            <person name="Comolli L.R."/>
            <person name="Dick G.J."/>
            <person name="Hauser L.J."/>
            <person name="Hyatt D."/>
            <person name="Dill B.D."/>
            <person name="Land M.L."/>
            <person name="Verberkmoes N.C."/>
            <person name="Hettich R.L."/>
            <person name="Banfield J.F."/>
        </authorList>
    </citation>
    <scope>NUCLEOTIDE SEQUENCE [LARGE SCALE GENOMIC DNA]</scope>
</reference>
<dbReference type="Gene3D" id="1.10.10.10">
    <property type="entry name" value="Winged helix-like DNA-binding domain superfamily/Winged helix DNA-binding domain"/>
    <property type="match status" value="1"/>
</dbReference>
<gene>
    <name evidence="10" type="ORF">BJBARM5_0100</name>
</gene>
<protein>
    <recommendedName>
        <fullName evidence="8">Methionine aminopeptidase</fullName>
        <ecNumber evidence="8">3.4.11.18</ecNumber>
    </recommendedName>
</protein>
<accession>D6GUG3</accession>
<evidence type="ECO:0000256" key="4">
    <source>
        <dbReference type="ARBA" id="ARBA00022438"/>
    </source>
</evidence>
<keyword evidence="7" id="KW-0378">Hydrolase</keyword>
<organism evidence="10 11">
    <name type="scientific">Candidatus Parvarchaeum acidophilus ARMAN-5</name>
    <dbReference type="NCBI Taxonomy" id="662762"/>
    <lineage>
        <taxon>Archaea</taxon>
        <taxon>Candidatus Parvarchaeota</taxon>
        <taxon>Candidatus Parvarchaeum</taxon>
    </lineage>
</organism>
<name>D6GUG3_PARA5</name>
<dbReference type="InterPro" id="IPR001714">
    <property type="entry name" value="Pept_M24_MAP"/>
</dbReference>